<dbReference type="InterPro" id="IPR019096">
    <property type="entry name" value="YopX_protein"/>
</dbReference>
<name>A0A7X0Y1C1_9LIST</name>
<organism evidence="2 3">
    <name type="scientific">Listeria grandensis</name>
    <dbReference type="NCBI Taxonomy" id="1494963"/>
    <lineage>
        <taxon>Bacteria</taxon>
        <taxon>Bacillati</taxon>
        <taxon>Bacillota</taxon>
        <taxon>Bacilli</taxon>
        <taxon>Bacillales</taxon>
        <taxon>Listeriaceae</taxon>
        <taxon>Listeria</taxon>
    </lineage>
</organism>
<comment type="caution">
    <text evidence="2">The sequence shown here is derived from an EMBL/GenBank/DDBJ whole genome shotgun (WGS) entry which is preliminary data.</text>
</comment>
<dbReference type="Pfam" id="PF09643">
    <property type="entry name" value="YopX"/>
    <property type="match status" value="1"/>
</dbReference>
<dbReference type="RefSeq" id="WP_185525383.1">
    <property type="nucleotide sequence ID" value="NZ_JAARWN010000001.1"/>
</dbReference>
<evidence type="ECO:0000313" key="2">
    <source>
        <dbReference type="EMBL" id="MBC1935202.1"/>
    </source>
</evidence>
<evidence type="ECO:0000259" key="1">
    <source>
        <dbReference type="Pfam" id="PF09643"/>
    </source>
</evidence>
<feature type="domain" description="YopX protein" evidence="1">
    <location>
        <begin position="6"/>
        <end position="127"/>
    </location>
</feature>
<dbReference type="Proteomes" id="UP000535908">
    <property type="component" value="Unassembled WGS sequence"/>
</dbReference>
<protein>
    <recommendedName>
        <fullName evidence="1">YopX protein domain-containing protein</fullName>
    </recommendedName>
</protein>
<gene>
    <name evidence="2" type="ORF">HCA69_02415</name>
</gene>
<dbReference type="AlphaFoldDB" id="A0A7X0Y1C1"/>
<sequence>MKQDIKYRAWDNVAEKMYYCGEEDVICFEVESGRIKATEASEDNGYEELVHLKYMQYLGKDINENDLYDQDICEDERGNRFLVMWSEYFLAWSYVEYLGDLREYPLHDFKGTYRKVGNKFDNPELLEIEVAE</sequence>
<dbReference type="Gene3D" id="2.30.30.290">
    <property type="entry name" value="YopX-like domains"/>
    <property type="match status" value="1"/>
</dbReference>
<evidence type="ECO:0000313" key="3">
    <source>
        <dbReference type="Proteomes" id="UP000535908"/>
    </source>
</evidence>
<reference evidence="2 3" key="1">
    <citation type="submission" date="2020-03" db="EMBL/GenBank/DDBJ databases">
        <title>Soil Listeria distribution.</title>
        <authorList>
            <person name="Liao J."/>
            <person name="Wiedmann M."/>
        </authorList>
    </citation>
    <scope>NUCLEOTIDE SEQUENCE [LARGE SCALE GENOMIC DNA]</scope>
    <source>
        <strain evidence="2 3">FSL L7-0741</strain>
    </source>
</reference>
<dbReference type="EMBL" id="JAARWN010000001">
    <property type="protein sequence ID" value="MBC1935202.1"/>
    <property type="molecule type" value="Genomic_DNA"/>
</dbReference>
<accession>A0A7X0Y1C1</accession>
<dbReference type="InterPro" id="IPR023385">
    <property type="entry name" value="YopX-like_C"/>
</dbReference>
<proteinExistence type="predicted"/>
<dbReference type="SUPFAM" id="SSF159006">
    <property type="entry name" value="YopX-like"/>
    <property type="match status" value="1"/>
</dbReference>